<dbReference type="EMBL" id="JAPQFJ010000012">
    <property type="protein sequence ID" value="MCY6959366.1"/>
    <property type="molecule type" value="Genomic_DNA"/>
</dbReference>
<feature type="chain" id="PRO_5045213748" evidence="2">
    <location>
        <begin position="26"/>
        <end position="163"/>
    </location>
</feature>
<gene>
    <name evidence="3" type="ORF">OW729_12180</name>
</gene>
<feature type="signal peptide" evidence="2">
    <location>
        <begin position="1"/>
        <end position="25"/>
    </location>
</feature>
<feature type="compositionally biased region" description="Acidic residues" evidence="1">
    <location>
        <begin position="152"/>
        <end position="163"/>
    </location>
</feature>
<dbReference type="RefSeq" id="WP_268061795.1">
    <property type="nucleotide sequence ID" value="NZ_JAPQFJ010000012.1"/>
</dbReference>
<evidence type="ECO:0000313" key="3">
    <source>
        <dbReference type="EMBL" id="MCY6959366.1"/>
    </source>
</evidence>
<evidence type="ECO:0000313" key="4">
    <source>
        <dbReference type="Proteomes" id="UP001144612"/>
    </source>
</evidence>
<name>A0ABT4DAM7_9CLOT</name>
<evidence type="ECO:0000256" key="2">
    <source>
        <dbReference type="SAM" id="SignalP"/>
    </source>
</evidence>
<keyword evidence="4" id="KW-1185">Reference proteome</keyword>
<sequence>MKKKILTCLAVAGLITMGSTVNTYAKTDAYLIKDSKSGVLYQYDLETLKNSFLDYTEYGKAPFYEEFIGKIQSFGGTYAYHDSTKKYVSFETVSEAFLNAQEQGKGFSLGDYTESSEAKAMTGIPETVKNLKVTDGKAVYEDMKTDGSSTPEESEDLEVISIE</sequence>
<protein>
    <submittedName>
        <fullName evidence="3">Uncharacterized protein</fullName>
    </submittedName>
</protein>
<evidence type="ECO:0000256" key="1">
    <source>
        <dbReference type="SAM" id="MobiDB-lite"/>
    </source>
</evidence>
<dbReference type="Proteomes" id="UP001144612">
    <property type="component" value="Unassembled WGS sequence"/>
</dbReference>
<organism evidence="3 4">
    <name type="scientific">Clostridium brassicae</name>
    <dbReference type="NCBI Taxonomy" id="2999072"/>
    <lineage>
        <taxon>Bacteria</taxon>
        <taxon>Bacillati</taxon>
        <taxon>Bacillota</taxon>
        <taxon>Clostridia</taxon>
        <taxon>Eubacteriales</taxon>
        <taxon>Clostridiaceae</taxon>
        <taxon>Clostridium</taxon>
    </lineage>
</organism>
<comment type="caution">
    <text evidence="3">The sequence shown here is derived from an EMBL/GenBank/DDBJ whole genome shotgun (WGS) entry which is preliminary data.</text>
</comment>
<reference evidence="3" key="1">
    <citation type="submission" date="2022-12" db="EMBL/GenBank/DDBJ databases">
        <title>Clostridium sp. nov., isolated from industrial wastewater.</title>
        <authorList>
            <person name="Jiayan W."/>
        </authorList>
    </citation>
    <scope>NUCLEOTIDE SEQUENCE</scope>
    <source>
        <strain evidence="3">ZC22-4</strain>
    </source>
</reference>
<proteinExistence type="predicted"/>
<feature type="region of interest" description="Disordered" evidence="1">
    <location>
        <begin position="142"/>
        <end position="163"/>
    </location>
</feature>
<keyword evidence="2" id="KW-0732">Signal</keyword>
<accession>A0ABT4DAM7</accession>